<dbReference type="Proteomes" id="UP000326396">
    <property type="component" value="Linkage Group LG3"/>
</dbReference>
<gene>
    <name evidence="1" type="ORF">E3N88_25859</name>
</gene>
<dbReference type="AlphaFoldDB" id="A0A5N6N7I4"/>
<keyword evidence="2" id="KW-1185">Reference proteome</keyword>
<comment type="caution">
    <text evidence="1">The sequence shown here is derived from an EMBL/GenBank/DDBJ whole genome shotgun (WGS) entry which is preliminary data.</text>
</comment>
<proteinExistence type="predicted"/>
<organism evidence="1 2">
    <name type="scientific">Mikania micrantha</name>
    <name type="common">bitter vine</name>
    <dbReference type="NCBI Taxonomy" id="192012"/>
    <lineage>
        <taxon>Eukaryota</taxon>
        <taxon>Viridiplantae</taxon>
        <taxon>Streptophyta</taxon>
        <taxon>Embryophyta</taxon>
        <taxon>Tracheophyta</taxon>
        <taxon>Spermatophyta</taxon>
        <taxon>Magnoliopsida</taxon>
        <taxon>eudicotyledons</taxon>
        <taxon>Gunneridae</taxon>
        <taxon>Pentapetalae</taxon>
        <taxon>asterids</taxon>
        <taxon>campanulids</taxon>
        <taxon>Asterales</taxon>
        <taxon>Asteraceae</taxon>
        <taxon>Asteroideae</taxon>
        <taxon>Heliantheae alliance</taxon>
        <taxon>Eupatorieae</taxon>
        <taxon>Mikania</taxon>
    </lineage>
</organism>
<sequence>MGAYQAHRWRVHQKVECAPMKELMSHPSDDIEEEDNVNVEDVESQNVTAWCKFKDLNDDAVGVDNDKEDEHRWKIREQYVDGEGKQMVDDLALKILSFWIISFNQWE</sequence>
<protein>
    <submittedName>
        <fullName evidence="1">Uncharacterized protein</fullName>
    </submittedName>
</protein>
<name>A0A5N6N7I4_9ASTR</name>
<evidence type="ECO:0000313" key="2">
    <source>
        <dbReference type="Proteomes" id="UP000326396"/>
    </source>
</evidence>
<accession>A0A5N6N7I4</accession>
<reference evidence="1 2" key="1">
    <citation type="submission" date="2019-05" db="EMBL/GenBank/DDBJ databases">
        <title>Mikania micrantha, genome provides insights into the molecular mechanism of rapid growth.</title>
        <authorList>
            <person name="Liu B."/>
        </authorList>
    </citation>
    <scope>NUCLEOTIDE SEQUENCE [LARGE SCALE GENOMIC DNA]</scope>
    <source>
        <strain evidence="1">NLD-2019</strain>
        <tissue evidence="1">Leaf</tissue>
    </source>
</reference>
<dbReference type="EMBL" id="SZYD01000013">
    <property type="protein sequence ID" value="KAD4385690.1"/>
    <property type="molecule type" value="Genomic_DNA"/>
</dbReference>
<evidence type="ECO:0000313" key="1">
    <source>
        <dbReference type="EMBL" id="KAD4385690.1"/>
    </source>
</evidence>